<accession>A0AAU6WJH9</accession>
<proteinExistence type="predicted"/>
<evidence type="ECO:0000313" key="2">
    <source>
        <dbReference type="Proteomes" id="UP001463665"/>
    </source>
</evidence>
<organism evidence="1 2">
    <name type="scientific">Chryseobacterium endophyticum</name>
    <dbReference type="NCBI Taxonomy" id="1854762"/>
    <lineage>
        <taxon>Bacteria</taxon>
        <taxon>Pseudomonadati</taxon>
        <taxon>Bacteroidota</taxon>
        <taxon>Flavobacteriia</taxon>
        <taxon>Flavobacteriales</taxon>
        <taxon>Weeksellaceae</taxon>
        <taxon>Chryseobacterium group</taxon>
        <taxon>Chryseobacterium</taxon>
    </lineage>
</organism>
<dbReference type="Proteomes" id="UP001463665">
    <property type="component" value="Chromosome"/>
</dbReference>
<dbReference type="InterPro" id="IPR058074">
    <property type="entry name" value="Bacteriocin-like"/>
</dbReference>
<evidence type="ECO:0008006" key="3">
    <source>
        <dbReference type="Google" id="ProtNLM"/>
    </source>
</evidence>
<dbReference type="NCBIfam" id="NF047798">
    <property type="entry name" value="leader_Chryseo"/>
    <property type="match status" value="1"/>
</dbReference>
<dbReference type="EMBL" id="CP154834">
    <property type="protein sequence ID" value="XAO72915.1"/>
    <property type="molecule type" value="Genomic_DNA"/>
</dbReference>
<dbReference type="RefSeq" id="WP_294223945.1">
    <property type="nucleotide sequence ID" value="NZ_CP154834.1"/>
</dbReference>
<sequence>MKNLKKLSRNELKNLQGGKIYHGGGAGGCADMCTPTGGSGDTCAQYGLTCGFYQDKNGNWCNRCL</sequence>
<evidence type="ECO:0000313" key="1">
    <source>
        <dbReference type="EMBL" id="XAO72915.1"/>
    </source>
</evidence>
<gene>
    <name evidence="1" type="ORF">AAFP95_13750</name>
</gene>
<dbReference type="AlphaFoldDB" id="A0AAU6WJH9"/>
<keyword evidence="2" id="KW-1185">Reference proteome</keyword>
<reference evidence="1 2" key="1">
    <citation type="submission" date="2024-04" db="EMBL/GenBank/DDBJ databases">
        <title>Genome sequencing and assembly of rice foliar adapted Chryseobacterium endophyticum OsEnb-ALM-A6.</title>
        <authorList>
            <person name="Kumar S."/>
            <person name="Javed M."/>
            <person name="Chouhan V."/>
            <person name="Charishma K."/>
            <person name="Patel A."/>
            <person name="Kumar M."/>
            <person name="Sahu K.P."/>
            <person name="Kumar A."/>
        </authorList>
    </citation>
    <scope>NUCLEOTIDE SEQUENCE [LARGE SCALE GENOMIC DNA]</scope>
    <source>
        <strain evidence="1 2">OsEnb-ALM-A6</strain>
    </source>
</reference>
<name>A0AAU6WJH9_9FLAO</name>
<protein>
    <recommendedName>
        <fullName evidence="3">Bacteriocin</fullName>
    </recommendedName>
</protein>